<comment type="caution">
    <text evidence="1">The sequence shown here is derived from an EMBL/GenBank/DDBJ whole genome shotgun (WGS) entry which is preliminary data.</text>
</comment>
<evidence type="ECO:0000313" key="1">
    <source>
        <dbReference type="EMBL" id="SCL92016.1"/>
    </source>
</evidence>
<reference evidence="1 2" key="1">
    <citation type="submission" date="2016-08" db="EMBL/GenBank/DDBJ databases">
        <authorList>
            <person name="Loux V."/>
            <person name="Rue O."/>
        </authorList>
    </citation>
    <scope>NUCLEOTIDE SEQUENCE [LARGE SCALE GENOMIC DNA]</scope>
    <source>
        <strain evidence="1 2">AFSSA_08CEB44bac</strain>
    </source>
</reference>
<dbReference type="Proteomes" id="UP000242164">
    <property type="component" value="Unassembled WGS sequence"/>
</dbReference>
<dbReference type="EMBL" id="FMIK01000024">
    <property type="protein sequence ID" value="SCL92016.1"/>
    <property type="molecule type" value="Genomic_DNA"/>
</dbReference>
<organism evidence="1 2">
    <name type="scientific">Bacillus cytotoxicus</name>
    <dbReference type="NCBI Taxonomy" id="580165"/>
    <lineage>
        <taxon>Bacteria</taxon>
        <taxon>Bacillati</taxon>
        <taxon>Bacillota</taxon>
        <taxon>Bacilli</taxon>
        <taxon>Bacillales</taxon>
        <taxon>Bacillaceae</taxon>
        <taxon>Bacillus</taxon>
        <taxon>Bacillus cereus group</taxon>
    </lineage>
</organism>
<sequence>MVNITFLGSGDA</sequence>
<name>A0AAX2CGQ3_9BACI</name>
<accession>A0AAX2CGQ3</accession>
<proteinExistence type="predicted"/>
<gene>
    <name evidence="1" type="ORF">BCB44BAC_01976</name>
</gene>
<protein>
    <submittedName>
        <fullName evidence="1">Uncharacterized protein</fullName>
    </submittedName>
</protein>
<evidence type="ECO:0000313" key="2">
    <source>
        <dbReference type="Proteomes" id="UP000242164"/>
    </source>
</evidence>